<keyword evidence="3 5" id="KW-0234">DNA repair</keyword>
<comment type="similarity">
    <text evidence="5">Belongs to the RAD23 family.</text>
</comment>
<dbReference type="Gene3D" id="1.10.8.10">
    <property type="entry name" value="DNA helicase RuvA subunit, C-terminal domain"/>
    <property type="match status" value="2"/>
</dbReference>
<dbReference type="PANTHER" id="PTHR10621:SF0">
    <property type="entry name" value="UV EXCISION REPAIR PROTEIN RAD23"/>
    <property type="match status" value="1"/>
</dbReference>
<evidence type="ECO:0000256" key="1">
    <source>
        <dbReference type="ARBA" id="ARBA00022737"/>
    </source>
</evidence>
<dbReference type="AlphaFoldDB" id="A0A1D2VAA6"/>
<dbReference type="RefSeq" id="XP_020044923.1">
    <property type="nucleotide sequence ID" value="XM_020194032.1"/>
</dbReference>
<dbReference type="InterPro" id="IPR015360">
    <property type="entry name" value="XPC-bd"/>
</dbReference>
<dbReference type="FunCoup" id="A0A1D2VAA6">
    <property type="interactions" value="1022"/>
</dbReference>
<dbReference type="GO" id="GO:0120125">
    <property type="term" value="C:PNGase complex"/>
    <property type="evidence" value="ECO:0007669"/>
    <property type="project" value="EnsemblFungi"/>
</dbReference>
<feature type="compositionally biased region" description="Low complexity" evidence="6">
    <location>
        <begin position="83"/>
        <end position="98"/>
    </location>
</feature>
<dbReference type="STRING" id="1344418.A0A1D2VAA6"/>
<dbReference type="NCBIfam" id="TIGR00601">
    <property type="entry name" value="rad23"/>
    <property type="match status" value="1"/>
</dbReference>
<proteinExistence type="inferred from homology"/>
<dbReference type="PROSITE" id="PS50053">
    <property type="entry name" value="UBIQUITIN_2"/>
    <property type="match status" value="1"/>
</dbReference>
<keyword evidence="10" id="KW-1185">Reference proteome</keyword>
<evidence type="ECO:0000259" key="8">
    <source>
        <dbReference type="PROSITE" id="PS50053"/>
    </source>
</evidence>
<keyword evidence="4 5" id="KW-0539">Nucleus</keyword>
<dbReference type="GO" id="GO:0000122">
    <property type="term" value="P:negative regulation of transcription by RNA polymerase II"/>
    <property type="evidence" value="ECO:0007669"/>
    <property type="project" value="EnsemblFungi"/>
</dbReference>
<dbReference type="GO" id="GO:0030674">
    <property type="term" value="F:protein-macromolecule adaptor activity"/>
    <property type="evidence" value="ECO:0007669"/>
    <property type="project" value="EnsemblFungi"/>
</dbReference>
<feature type="compositionally biased region" description="Low complexity" evidence="6">
    <location>
        <begin position="105"/>
        <end position="132"/>
    </location>
</feature>
<dbReference type="InParanoid" id="A0A1D2VAA6"/>
<protein>
    <recommendedName>
        <fullName evidence="5">UV excision repair protein RAD23</fullName>
    </recommendedName>
</protein>
<dbReference type="Pfam" id="PF09280">
    <property type="entry name" value="XPC-binding"/>
    <property type="match status" value="1"/>
</dbReference>
<dbReference type="GO" id="GO:0070628">
    <property type="term" value="F:proteasome binding"/>
    <property type="evidence" value="ECO:0007669"/>
    <property type="project" value="EnsemblFungi"/>
</dbReference>
<dbReference type="Gene3D" id="1.10.10.540">
    <property type="entry name" value="XPC-binding domain"/>
    <property type="match status" value="1"/>
</dbReference>
<dbReference type="GO" id="GO:0006289">
    <property type="term" value="P:nucleotide-excision repair"/>
    <property type="evidence" value="ECO:0007669"/>
    <property type="project" value="UniProtKB-UniRule"/>
</dbReference>
<dbReference type="FunFam" id="1.10.8.10:FF:000003">
    <property type="entry name" value="UV excision repair protein RAD23 homolog"/>
    <property type="match status" value="1"/>
</dbReference>
<feature type="region of interest" description="Disordered" evidence="6">
    <location>
        <begin position="77"/>
        <end position="141"/>
    </location>
</feature>
<accession>A0A1D2VAA6</accession>
<dbReference type="InterPro" id="IPR015940">
    <property type="entry name" value="UBA"/>
</dbReference>
<evidence type="ECO:0000256" key="4">
    <source>
        <dbReference type="ARBA" id="ARBA00023242"/>
    </source>
</evidence>
<dbReference type="InterPro" id="IPR009060">
    <property type="entry name" value="UBA-like_sf"/>
</dbReference>
<dbReference type="InterPro" id="IPR029071">
    <property type="entry name" value="Ubiquitin-like_domsf"/>
</dbReference>
<evidence type="ECO:0000313" key="10">
    <source>
        <dbReference type="Proteomes" id="UP000095038"/>
    </source>
</evidence>
<dbReference type="SMART" id="SM00213">
    <property type="entry name" value="UBQ"/>
    <property type="match status" value="1"/>
</dbReference>
<feature type="region of interest" description="Disordered" evidence="6">
    <location>
        <begin position="344"/>
        <end position="364"/>
    </location>
</feature>
<dbReference type="EMBL" id="KV454491">
    <property type="protein sequence ID" value="ODV58616.1"/>
    <property type="molecule type" value="Genomic_DNA"/>
</dbReference>
<feature type="domain" description="UBA" evidence="7">
    <location>
        <begin position="375"/>
        <end position="416"/>
    </location>
</feature>
<dbReference type="GO" id="GO:0036435">
    <property type="term" value="F:K48-linked polyubiquitin modification-dependent protein binding"/>
    <property type="evidence" value="ECO:0007669"/>
    <property type="project" value="EnsemblFungi"/>
</dbReference>
<dbReference type="GO" id="GO:0003684">
    <property type="term" value="F:damaged DNA binding"/>
    <property type="evidence" value="ECO:0007669"/>
    <property type="project" value="UniProtKB-UniRule"/>
</dbReference>
<reference evidence="10" key="1">
    <citation type="submission" date="2016-05" db="EMBL/GenBank/DDBJ databases">
        <title>Comparative genomics of biotechnologically important yeasts.</title>
        <authorList>
            <consortium name="DOE Joint Genome Institute"/>
            <person name="Riley R."/>
            <person name="Haridas S."/>
            <person name="Wolfe K.H."/>
            <person name="Lopes M.R."/>
            <person name="Hittinger C.T."/>
            <person name="Goker M."/>
            <person name="Salamov A."/>
            <person name="Wisecaver J."/>
            <person name="Long T.M."/>
            <person name="Aerts A.L."/>
            <person name="Barry K."/>
            <person name="Choi C."/>
            <person name="Clum A."/>
            <person name="Coughlan A.Y."/>
            <person name="Deshpande S."/>
            <person name="Douglass A.P."/>
            <person name="Hanson S.J."/>
            <person name="Klenk H.-P."/>
            <person name="Labutti K."/>
            <person name="Lapidus A."/>
            <person name="Lindquist E."/>
            <person name="Lipzen A."/>
            <person name="Meier-Kolthoff J.P."/>
            <person name="Ohm R.A."/>
            <person name="Otillar R.P."/>
            <person name="Pangilinan J."/>
            <person name="Peng Y."/>
            <person name="Rokas A."/>
            <person name="Rosa C.A."/>
            <person name="Scheuner C."/>
            <person name="Sibirny A.A."/>
            <person name="Slot J.C."/>
            <person name="Stielow J.B."/>
            <person name="Sun H."/>
            <person name="Kurtzman C.P."/>
            <person name="Blackwell M."/>
            <person name="Grigoriev I.V."/>
            <person name="Jeffries T.W."/>
        </authorList>
    </citation>
    <scope>NUCLEOTIDE SEQUENCE [LARGE SCALE GENOMIC DNA]</scope>
    <source>
        <strain evidence="10">DSM 1968</strain>
    </source>
</reference>
<dbReference type="PROSITE" id="PS50030">
    <property type="entry name" value="UBA"/>
    <property type="match status" value="2"/>
</dbReference>
<dbReference type="GO" id="GO:0043161">
    <property type="term" value="P:proteasome-mediated ubiquitin-dependent protein catabolic process"/>
    <property type="evidence" value="ECO:0007669"/>
    <property type="project" value="UniProtKB-UniRule"/>
</dbReference>
<dbReference type="Proteomes" id="UP000095038">
    <property type="component" value="Unassembled WGS sequence"/>
</dbReference>
<dbReference type="InterPro" id="IPR000626">
    <property type="entry name" value="Ubiquitin-like_dom"/>
</dbReference>
<dbReference type="GO" id="GO:0005829">
    <property type="term" value="C:cytosol"/>
    <property type="evidence" value="ECO:0007669"/>
    <property type="project" value="TreeGrafter"/>
</dbReference>
<feature type="region of interest" description="Disordered" evidence="6">
    <location>
        <begin position="215"/>
        <end position="241"/>
    </location>
</feature>
<dbReference type="GO" id="GO:0000224">
    <property type="term" value="F:peptide-N4-(N-acetyl-beta-glucosaminyl)asparagine amidase activity"/>
    <property type="evidence" value="ECO:0007669"/>
    <property type="project" value="EnsemblFungi"/>
</dbReference>
<evidence type="ECO:0000259" key="7">
    <source>
        <dbReference type="PROSITE" id="PS50030"/>
    </source>
</evidence>
<dbReference type="InterPro" id="IPR004806">
    <property type="entry name" value="Rad23"/>
</dbReference>
<feature type="domain" description="UBA" evidence="7">
    <location>
        <begin position="164"/>
        <end position="204"/>
    </location>
</feature>
<comment type="function">
    <text evidence="5">Multiubiquitin chain receptor involved in modulation of proteasomal degradation. Involved in nucleotide excision repair.</text>
</comment>
<dbReference type="SUPFAM" id="SSF101238">
    <property type="entry name" value="XPC-binding domain"/>
    <property type="match status" value="1"/>
</dbReference>
<dbReference type="CDD" id="cd14281">
    <property type="entry name" value="UBA2_Rad23_like"/>
    <property type="match status" value="1"/>
</dbReference>
<dbReference type="GO" id="GO:0036503">
    <property type="term" value="P:ERAD pathway"/>
    <property type="evidence" value="ECO:0007669"/>
    <property type="project" value="EnsemblFungi"/>
</dbReference>
<feature type="domain" description="Ubiquitin-like" evidence="8">
    <location>
        <begin position="1"/>
        <end position="76"/>
    </location>
</feature>
<sequence>MKVIFKDFKKEKITVECEPTDLVSSLKDKVATVKKVQPSQLKFVYSGKVLQNEKTAEFYKIKENGQIIFMISKAKAPKPQPTPALKEVPASTSTSTTSEPVQSSTPIQPAATPATTTTASTPAPAPALTETPISSNVPRAVSSTTPAFEENRTTMANSSLLRGPQLESSILNIMEMGYERSQVEEALRYAFNNPERAVEYLLTGIPETVRFSQELNSRNPPALASDSASAPEPPTTGEQNSTNQNLFEAAAAAAAAPPETSGLSLLSDPRLIEQIEILRQAIATEPERIEQHLQRLAEQYPELSEAINQNPDEFMRLILQDLSAENLGFSGYEGGEGVELEVGDPDGSRMEVDSQDETNAQGSAAGERQNVLYITSEEEAAINRLCELGFERNLVIQAYFACDKNEELAANFLFSE</sequence>
<feature type="compositionally biased region" description="Low complexity" evidence="6">
    <location>
        <begin position="220"/>
        <end position="230"/>
    </location>
</feature>
<dbReference type="InterPro" id="IPR036353">
    <property type="entry name" value="XPC-bd_sf"/>
</dbReference>
<dbReference type="SMART" id="SM00165">
    <property type="entry name" value="UBA"/>
    <property type="match status" value="2"/>
</dbReference>
<evidence type="ECO:0000256" key="6">
    <source>
        <dbReference type="SAM" id="MobiDB-lite"/>
    </source>
</evidence>
<dbReference type="OrthoDB" id="419317at2759"/>
<dbReference type="GeneID" id="30967668"/>
<dbReference type="SUPFAM" id="SSF46934">
    <property type="entry name" value="UBA-like"/>
    <property type="match status" value="2"/>
</dbReference>
<gene>
    <name evidence="9" type="ORF">ASCRUDRAFT_77849</name>
</gene>
<keyword evidence="5" id="KW-0963">Cytoplasm</keyword>
<keyword evidence="2 5" id="KW-0227">DNA damage</keyword>
<dbReference type="Pfam" id="PF00240">
    <property type="entry name" value="ubiquitin"/>
    <property type="match status" value="1"/>
</dbReference>
<dbReference type="GO" id="GO:0043130">
    <property type="term" value="F:ubiquitin binding"/>
    <property type="evidence" value="ECO:0007669"/>
    <property type="project" value="UniProtKB-UniRule"/>
</dbReference>
<dbReference type="SUPFAM" id="SSF54236">
    <property type="entry name" value="Ubiquitin-like"/>
    <property type="match status" value="1"/>
</dbReference>
<dbReference type="CDD" id="cd01805">
    <property type="entry name" value="Ubl_Rad23"/>
    <property type="match status" value="1"/>
</dbReference>
<dbReference type="FunFam" id="1.10.8.10:FF:000002">
    <property type="entry name" value="UV excision repair protein RAD23 homolog"/>
    <property type="match status" value="1"/>
</dbReference>
<dbReference type="PRINTS" id="PR01839">
    <property type="entry name" value="RAD23PROTEIN"/>
</dbReference>
<evidence type="ECO:0000256" key="2">
    <source>
        <dbReference type="ARBA" id="ARBA00022763"/>
    </source>
</evidence>
<dbReference type="Pfam" id="PF00627">
    <property type="entry name" value="UBA"/>
    <property type="match status" value="2"/>
</dbReference>
<dbReference type="GO" id="GO:0005654">
    <property type="term" value="C:nucleoplasm"/>
    <property type="evidence" value="ECO:0007669"/>
    <property type="project" value="TreeGrafter"/>
</dbReference>
<dbReference type="PANTHER" id="PTHR10621">
    <property type="entry name" value="UV EXCISION REPAIR PROTEIN RAD23"/>
    <property type="match status" value="1"/>
</dbReference>
<name>A0A1D2VAA6_9ASCO</name>
<keyword evidence="1" id="KW-0677">Repeat</keyword>
<evidence type="ECO:0000256" key="5">
    <source>
        <dbReference type="RuleBase" id="RU367049"/>
    </source>
</evidence>
<organism evidence="9 10">
    <name type="scientific">Ascoidea rubescens DSM 1968</name>
    <dbReference type="NCBI Taxonomy" id="1344418"/>
    <lineage>
        <taxon>Eukaryota</taxon>
        <taxon>Fungi</taxon>
        <taxon>Dikarya</taxon>
        <taxon>Ascomycota</taxon>
        <taxon>Saccharomycotina</taxon>
        <taxon>Saccharomycetes</taxon>
        <taxon>Ascoideaceae</taxon>
        <taxon>Ascoidea</taxon>
    </lineage>
</organism>
<evidence type="ECO:0000313" key="9">
    <source>
        <dbReference type="EMBL" id="ODV58616.1"/>
    </source>
</evidence>
<dbReference type="Gene3D" id="3.10.20.90">
    <property type="entry name" value="Phosphatidylinositol 3-kinase Catalytic Subunit, Chain A, domain 1"/>
    <property type="match status" value="1"/>
</dbReference>
<evidence type="ECO:0000256" key="3">
    <source>
        <dbReference type="ARBA" id="ARBA00023204"/>
    </source>
</evidence>
<comment type="subcellular location">
    <subcellularLocation>
        <location evidence="5">Nucleus</location>
    </subcellularLocation>
    <subcellularLocation>
        <location evidence="5">Cytoplasm</location>
    </subcellularLocation>
</comment>
<dbReference type="GO" id="GO:0000111">
    <property type="term" value="C:nucleotide-excision repair factor 2 complex"/>
    <property type="evidence" value="ECO:0007669"/>
    <property type="project" value="EnsemblFungi"/>
</dbReference>